<accession>A0AAX6FHI5</accession>
<dbReference type="AlphaFoldDB" id="A0AAX6FHI5"/>
<proteinExistence type="predicted"/>
<dbReference type="EMBL" id="JANAVB010028818">
    <property type="protein sequence ID" value="KAJ6815628.1"/>
    <property type="molecule type" value="Genomic_DNA"/>
</dbReference>
<feature type="region of interest" description="Disordered" evidence="1">
    <location>
        <begin position="60"/>
        <end position="93"/>
    </location>
</feature>
<dbReference type="EMBL" id="JANAVB010019346">
    <property type="protein sequence ID" value="KAJ6828430.1"/>
    <property type="molecule type" value="Genomic_DNA"/>
</dbReference>
<name>A0AAX6FHI5_IRIPA</name>
<dbReference type="Proteomes" id="UP001140949">
    <property type="component" value="Unassembled WGS sequence"/>
</dbReference>
<evidence type="ECO:0000313" key="4">
    <source>
        <dbReference type="Proteomes" id="UP001140949"/>
    </source>
</evidence>
<organism evidence="2 4">
    <name type="scientific">Iris pallida</name>
    <name type="common">Sweet iris</name>
    <dbReference type="NCBI Taxonomy" id="29817"/>
    <lineage>
        <taxon>Eukaryota</taxon>
        <taxon>Viridiplantae</taxon>
        <taxon>Streptophyta</taxon>
        <taxon>Embryophyta</taxon>
        <taxon>Tracheophyta</taxon>
        <taxon>Spermatophyta</taxon>
        <taxon>Magnoliopsida</taxon>
        <taxon>Liliopsida</taxon>
        <taxon>Asparagales</taxon>
        <taxon>Iridaceae</taxon>
        <taxon>Iridoideae</taxon>
        <taxon>Irideae</taxon>
        <taxon>Iris</taxon>
    </lineage>
</organism>
<protein>
    <submittedName>
        <fullName evidence="2">Uncharacterized protein</fullName>
    </submittedName>
</protein>
<evidence type="ECO:0000313" key="3">
    <source>
        <dbReference type="EMBL" id="KAJ6828430.1"/>
    </source>
</evidence>
<evidence type="ECO:0000313" key="2">
    <source>
        <dbReference type="EMBL" id="KAJ6815628.1"/>
    </source>
</evidence>
<reference evidence="2" key="2">
    <citation type="submission" date="2023-04" db="EMBL/GenBank/DDBJ databases">
        <authorList>
            <person name="Bruccoleri R.E."/>
            <person name="Oakeley E.J."/>
            <person name="Faust A.-M."/>
            <person name="Dessus-Babus S."/>
            <person name="Altorfer M."/>
            <person name="Burckhardt D."/>
            <person name="Oertli M."/>
            <person name="Naumann U."/>
            <person name="Petersen F."/>
            <person name="Wong J."/>
        </authorList>
    </citation>
    <scope>NUCLEOTIDE SEQUENCE</scope>
    <source>
        <strain evidence="2">GSM-AAB239-AS_SAM_17_03QT</strain>
        <tissue evidence="2">Leaf</tissue>
    </source>
</reference>
<reference evidence="2" key="1">
    <citation type="journal article" date="2023" name="GigaByte">
        <title>Genome assembly of the bearded iris, Iris pallida Lam.</title>
        <authorList>
            <person name="Bruccoleri R.E."/>
            <person name="Oakeley E.J."/>
            <person name="Faust A.M.E."/>
            <person name="Altorfer M."/>
            <person name="Dessus-Babus S."/>
            <person name="Burckhardt D."/>
            <person name="Oertli M."/>
            <person name="Naumann U."/>
            <person name="Petersen F."/>
            <person name="Wong J."/>
        </authorList>
    </citation>
    <scope>NUCLEOTIDE SEQUENCE</scope>
    <source>
        <strain evidence="2">GSM-AAB239-AS_SAM_17_03QT</strain>
    </source>
</reference>
<comment type="caution">
    <text evidence="2">The sequence shown here is derived from an EMBL/GenBank/DDBJ whole genome shotgun (WGS) entry which is preliminary data.</text>
</comment>
<feature type="region of interest" description="Disordered" evidence="1">
    <location>
        <begin position="1"/>
        <end position="20"/>
    </location>
</feature>
<sequence length="148" mass="15308">MLGFRRASSWPTLSPACTSPAVGTFPQKPALGHMNHPGFACLGNRGTLVTVGQLFVGQTGQGHVAGPRRAHSPDRSLPLVGQQNGGSTDRALVNGQPKLSEIGEPDVEPTTLPSGALLASSPWINSVPLIVGPSPNLLHCVWEHLGGG</sequence>
<keyword evidence="4" id="KW-1185">Reference proteome</keyword>
<evidence type="ECO:0000256" key="1">
    <source>
        <dbReference type="SAM" id="MobiDB-lite"/>
    </source>
</evidence>
<gene>
    <name evidence="2" type="ORF">M6B38_134185</name>
    <name evidence="3" type="ORF">M6B38_363110</name>
</gene>